<dbReference type="SUPFAM" id="SSF52518">
    <property type="entry name" value="Thiamin diphosphate-binding fold (THDP-binding)"/>
    <property type="match status" value="1"/>
</dbReference>
<dbReference type="EMBL" id="BAAAQK010000005">
    <property type="protein sequence ID" value="GAA1839967.1"/>
    <property type="molecule type" value="Genomic_DNA"/>
</dbReference>
<evidence type="ECO:0008006" key="3">
    <source>
        <dbReference type="Google" id="ProtNLM"/>
    </source>
</evidence>
<keyword evidence="2" id="KW-1185">Reference proteome</keyword>
<evidence type="ECO:0000313" key="2">
    <source>
        <dbReference type="Proteomes" id="UP001500449"/>
    </source>
</evidence>
<reference evidence="1 2" key="1">
    <citation type="journal article" date="2019" name="Int. J. Syst. Evol. Microbiol.">
        <title>The Global Catalogue of Microorganisms (GCM) 10K type strain sequencing project: providing services to taxonomists for standard genome sequencing and annotation.</title>
        <authorList>
            <consortium name="The Broad Institute Genomics Platform"/>
            <consortium name="The Broad Institute Genome Sequencing Center for Infectious Disease"/>
            <person name="Wu L."/>
            <person name="Ma J."/>
        </authorList>
    </citation>
    <scope>NUCLEOTIDE SEQUENCE [LARGE SCALE GENOMIC DNA]</scope>
    <source>
        <strain evidence="1 2">JCM 16009</strain>
    </source>
</reference>
<comment type="caution">
    <text evidence="1">The sequence shown here is derived from an EMBL/GenBank/DDBJ whole genome shotgun (WGS) entry which is preliminary data.</text>
</comment>
<gene>
    <name evidence="1" type="ORF">GCM10009836_19010</name>
</gene>
<dbReference type="InterPro" id="IPR029061">
    <property type="entry name" value="THDP-binding"/>
</dbReference>
<dbReference type="Gene3D" id="3.40.50.970">
    <property type="match status" value="1"/>
</dbReference>
<dbReference type="CDD" id="cd07035">
    <property type="entry name" value="TPP_PYR_POX_like"/>
    <property type="match status" value="1"/>
</dbReference>
<protein>
    <recommendedName>
        <fullName evidence="3">Thiamine pyrophosphate enzyme N-terminal TPP-binding domain-containing protein</fullName>
    </recommendedName>
</protein>
<name>A0ABN2MVB3_9PSEU</name>
<dbReference type="RefSeq" id="WP_344414636.1">
    <property type="nucleotide sequence ID" value="NZ_BAAAQK010000005.1"/>
</dbReference>
<sequence length="170" mass="18740">MIDLFVDALDRAGVHHLVSVANGESAPLYFRLKDDPRFTVIDACREGEAVAIACGLHLGGRRALLSMENFGLYECLDTLRAMPIDARIPIPVLVGYTARPAEGHVDFWNGRFGNIASQAMLAGHWTEPLLERLDQPYAVVDKAEPEHVIEKQLQAALTADVPSYLLVQSF</sequence>
<dbReference type="Proteomes" id="UP001500449">
    <property type="component" value="Unassembled WGS sequence"/>
</dbReference>
<evidence type="ECO:0000313" key="1">
    <source>
        <dbReference type="EMBL" id="GAA1839967.1"/>
    </source>
</evidence>
<proteinExistence type="predicted"/>
<accession>A0ABN2MVB3</accession>
<organism evidence="1 2">
    <name type="scientific">Pseudonocardia ailaonensis</name>
    <dbReference type="NCBI Taxonomy" id="367279"/>
    <lineage>
        <taxon>Bacteria</taxon>
        <taxon>Bacillati</taxon>
        <taxon>Actinomycetota</taxon>
        <taxon>Actinomycetes</taxon>
        <taxon>Pseudonocardiales</taxon>
        <taxon>Pseudonocardiaceae</taxon>
        <taxon>Pseudonocardia</taxon>
    </lineage>
</organism>